<dbReference type="VEuPathDB" id="MicrosporidiaDB:HERIO_2759"/>
<gene>
    <name evidence="2" type="ORF">HERIO_2759</name>
</gene>
<organism evidence="2 3">
    <name type="scientific">Hepatospora eriocheir</name>
    <dbReference type="NCBI Taxonomy" id="1081669"/>
    <lineage>
        <taxon>Eukaryota</taxon>
        <taxon>Fungi</taxon>
        <taxon>Fungi incertae sedis</taxon>
        <taxon>Microsporidia</taxon>
        <taxon>Hepatosporidae</taxon>
        <taxon>Hepatospora</taxon>
    </lineage>
</organism>
<name>A0A1X0QBS2_9MICR</name>
<keyword evidence="3" id="KW-1185">Reference proteome</keyword>
<reference evidence="2 3" key="1">
    <citation type="journal article" date="2017" name="Environ. Microbiol.">
        <title>Decay of the glycolytic pathway and adaptation to intranuclear parasitism within Enterocytozoonidae microsporidia.</title>
        <authorList>
            <person name="Wiredu Boakye D."/>
            <person name="Jaroenlak P."/>
            <person name="Prachumwat A."/>
            <person name="Williams T.A."/>
            <person name="Bateman K.S."/>
            <person name="Itsathitphaisarn O."/>
            <person name="Sritunyalucksana K."/>
            <person name="Paszkiewicz K.H."/>
            <person name="Moore K.A."/>
            <person name="Stentiford G.D."/>
            <person name="Williams B.A."/>
        </authorList>
    </citation>
    <scope>NUCLEOTIDE SEQUENCE [LARGE SCALE GENOMIC DNA]</scope>
    <source>
        <strain evidence="2 3">GB1</strain>
    </source>
</reference>
<dbReference type="Proteomes" id="UP000192356">
    <property type="component" value="Unassembled WGS sequence"/>
</dbReference>
<feature type="chain" id="PRO_5012574904" evidence="1">
    <location>
        <begin position="16"/>
        <end position="43"/>
    </location>
</feature>
<sequence>MALLCLSLRFLAATSLPISTYNMGLKFFIKIFIKLVKNLIKAS</sequence>
<feature type="signal peptide" evidence="1">
    <location>
        <begin position="1"/>
        <end position="15"/>
    </location>
</feature>
<comment type="caution">
    <text evidence="2">The sequence shown here is derived from an EMBL/GenBank/DDBJ whole genome shotgun (WGS) entry which is preliminary data.</text>
</comment>
<keyword evidence="1" id="KW-0732">Signal</keyword>
<accession>A0A1X0QBS2</accession>
<evidence type="ECO:0000313" key="2">
    <source>
        <dbReference type="EMBL" id="ORD97249.1"/>
    </source>
</evidence>
<dbReference type="AlphaFoldDB" id="A0A1X0QBS2"/>
<evidence type="ECO:0000256" key="1">
    <source>
        <dbReference type="SAM" id="SignalP"/>
    </source>
</evidence>
<evidence type="ECO:0000313" key="3">
    <source>
        <dbReference type="Proteomes" id="UP000192356"/>
    </source>
</evidence>
<dbReference type="EMBL" id="LVKB01000034">
    <property type="protein sequence ID" value="ORD97249.1"/>
    <property type="molecule type" value="Genomic_DNA"/>
</dbReference>
<proteinExistence type="predicted"/>
<protein>
    <submittedName>
        <fullName evidence="2">Uncharacterized protein</fullName>
    </submittedName>
</protein>